<dbReference type="AlphaFoldDB" id="A0AAV6FP76"/>
<comment type="caution">
    <text evidence="2">The sequence shown here is derived from an EMBL/GenBank/DDBJ whole genome shotgun (WGS) entry which is preliminary data.</text>
</comment>
<protein>
    <submittedName>
        <fullName evidence="2">Uncharacterized protein</fullName>
    </submittedName>
</protein>
<feature type="compositionally biased region" description="Basic residues" evidence="1">
    <location>
        <begin position="69"/>
        <end position="79"/>
    </location>
</feature>
<evidence type="ECO:0000256" key="1">
    <source>
        <dbReference type="SAM" id="MobiDB-lite"/>
    </source>
</evidence>
<name>A0AAV6FP76_9TELE</name>
<gene>
    <name evidence="2" type="ORF">AALO_G00280030</name>
</gene>
<proteinExistence type="predicted"/>
<feature type="region of interest" description="Disordered" evidence="1">
    <location>
        <begin position="52"/>
        <end position="81"/>
    </location>
</feature>
<dbReference type="Proteomes" id="UP000823561">
    <property type="component" value="Chromosome 22"/>
</dbReference>
<reference evidence="2" key="1">
    <citation type="submission" date="2020-10" db="EMBL/GenBank/DDBJ databases">
        <title>Chromosome-scale genome assembly of the Allis shad, Alosa alosa.</title>
        <authorList>
            <person name="Margot Z."/>
            <person name="Christophe K."/>
            <person name="Cabau C."/>
            <person name="Louis A."/>
            <person name="Berthelot C."/>
            <person name="Parey E."/>
            <person name="Roest Crollius H."/>
            <person name="Montfort J."/>
            <person name="Robinson-Rechavi M."/>
            <person name="Bucao C."/>
            <person name="Bouchez O."/>
            <person name="Gislard M."/>
            <person name="Lluch J."/>
            <person name="Milhes M."/>
            <person name="Lampietro C."/>
            <person name="Lopez Roques C."/>
            <person name="Donnadieu C."/>
            <person name="Braasch I."/>
            <person name="Desvignes T."/>
            <person name="Postlethwait J."/>
            <person name="Bobe J."/>
            <person name="Guiguen Y."/>
        </authorList>
    </citation>
    <scope>NUCLEOTIDE SEQUENCE</scope>
    <source>
        <strain evidence="2">M-15738</strain>
        <tissue evidence="2">Blood</tissue>
    </source>
</reference>
<sequence>MDLASGTPAAWASRRAGGWPPAHAQIPPAGAEAPDPPRPELLAARLGRCRRLRRRLPLPPPARGPLPPRPRRSCHRRRTPPTPWWRTSHADLLCRCRARRGSPGLTAARPAPRLLSLHSSPYKGSLRLGLEGPPPRGKVAFSQHLSRDGGSTAARSSIKRGFHFVF</sequence>
<feature type="region of interest" description="Disordered" evidence="1">
    <location>
        <begin position="1"/>
        <end position="40"/>
    </location>
</feature>
<feature type="compositionally biased region" description="Pro residues" evidence="1">
    <location>
        <begin position="57"/>
        <end position="68"/>
    </location>
</feature>
<evidence type="ECO:0000313" key="3">
    <source>
        <dbReference type="Proteomes" id="UP000823561"/>
    </source>
</evidence>
<evidence type="ECO:0000313" key="2">
    <source>
        <dbReference type="EMBL" id="KAG5262882.1"/>
    </source>
</evidence>
<organism evidence="2 3">
    <name type="scientific">Alosa alosa</name>
    <name type="common">allis shad</name>
    <dbReference type="NCBI Taxonomy" id="278164"/>
    <lineage>
        <taxon>Eukaryota</taxon>
        <taxon>Metazoa</taxon>
        <taxon>Chordata</taxon>
        <taxon>Craniata</taxon>
        <taxon>Vertebrata</taxon>
        <taxon>Euteleostomi</taxon>
        <taxon>Actinopterygii</taxon>
        <taxon>Neopterygii</taxon>
        <taxon>Teleostei</taxon>
        <taxon>Clupei</taxon>
        <taxon>Clupeiformes</taxon>
        <taxon>Clupeoidei</taxon>
        <taxon>Clupeidae</taxon>
        <taxon>Alosa</taxon>
    </lineage>
</organism>
<accession>A0AAV6FP76</accession>
<dbReference type="EMBL" id="JADWDJ010000022">
    <property type="protein sequence ID" value="KAG5262882.1"/>
    <property type="molecule type" value="Genomic_DNA"/>
</dbReference>
<keyword evidence="3" id="KW-1185">Reference proteome</keyword>